<comment type="subcellular location">
    <subcellularLocation>
        <location evidence="1">Cell membrane</location>
        <topology evidence="1">Multi-pass membrane protein</topology>
    </subcellularLocation>
</comment>
<dbReference type="eggNOG" id="COG0531">
    <property type="taxonomic scope" value="Bacteria"/>
</dbReference>
<feature type="transmembrane region" description="Helical" evidence="9">
    <location>
        <begin position="84"/>
        <end position="105"/>
    </location>
</feature>
<keyword evidence="6 9" id="KW-1133">Transmembrane helix</keyword>
<keyword evidence="7 9" id="KW-0472">Membrane</keyword>
<dbReference type="Pfam" id="PF13520">
    <property type="entry name" value="AA_permease_2"/>
    <property type="match status" value="1"/>
</dbReference>
<dbReference type="AlphaFoldDB" id="U5C363"/>
<comment type="caution">
    <text evidence="10">The sequence shown here is derived from an EMBL/GenBank/DDBJ whole genome shotgun (WGS) entry which is preliminary data.</text>
</comment>
<accession>U5C363</accession>
<dbReference type="PANTHER" id="PTHR42770:SF18">
    <property type="entry name" value="ARGININE_AGMATINE ANTIPORTER"/>
    <property type="match status" value="1"/>
</dbReference>
<feature type="transmembrane region" description="Helical" evidence="9">
    <location>
        <begin position="200"/>
        <end position="219"/>
    </location>
</feature>
<sequence length="439" mass="47776">MISNSISPTTKNPFMLKRGIQKWDLVFLIINSVIGAGIFALPAKVFALSGVYSLLAFGVCALVMMVLILVFAEVSSRFDQTGGPYLYVHTAFGPLPAFVIGWLLMLTRLFSYATLINLMLIYLSFFSEVFAIPSVRIGMIVFITACITGINLIGVKNTAKVSNTLTVAKLVPLAVFIIVGFFFVDFELLKFRSAPSLPDFSSAALLLIFAFGGFEAGLVNSGEIENPRKNLPFALMIAAAVITGFYILIQVVSIGTLPELAASDKPLADAATGFMGWYGGMFITIGAVISILGTLNVQILSGSRLPYALSLENQFPKFLSKVHPKFATPWVSILFFSSLVAFVAIVWGFMGSLAVSVISRLLLYAMVCAALIKLRKTQPGDHYFKVPFGKSLAVLGILATIWLLSGTQYEEIKDTLLWVGLGLGIYGIHHFTKRKKQNN</sequence>
<feature type="transmembrane region" description="Helical" evidence="9">
    <location>
        <begin position="231"/>
        <end position="255"/>
    </location>
</feature>
<evidence type="ECO:0000256" key="2">
    <source>
        <dbReference type="ARBA" id="ARBA00008220"/>
    </source>
</evidence>
<keyword evidence="11" id="KW-1185">Reference proteome</keyword>
<evidence type="ECO:0000256" key="8">
    <source>
        <dbReference type="ARBA" id="ARBA00045636"/>
    </source>
</evidence>
<feature type="transmembrane region" description="Helical" evidence="9">
    <location>
        <begin position="415"/>
        <end position="432"/>
    </location>
</feature>
<evidence type="ECO:0000256" key="9">
    <source>
        <dbReference type="SAM" id="Phobius"/>
    </source>
</evidence>
<dbReference type="EMBL" id="AWXR01000023">
    <property type="protein sequence ID" value="ERM82642.1"/>
    <property type="molecule type" value="Genomic_DNA"/>
</dbReference>
<gene>
    <name evidence="10" type="ORF">P872_06425</name>
</gene>
<feature type="transmembrane region" description="Helical" evidence="9">
    <location>
        <begin position="353"/>
        <end position="372"/>
    </location>
</feature>
<feature type="transmembrane region" description="Helical" evidence="9">
    <location>
        <begin position="112"/>
        <end position="131"/>
    </location>
</feature>
<protein>
    <recommendedName>
        <fullName evidence="3">Arginine/agmatine antiporter</fullName>
    </recommendedName>
</protein>
<evidence type="ECO:0000256" key="6">
    <source>
        <dbReference type="ARBA" id="ARBA00022989"/>
    </source>
</evidence>
<comment type="similarity">
    <text evidence="2">Belongs to the amino acid-polyamine-organocation (APC) superfamily. Basic amino acid/polyamine antiporter (APA) (TC 2.A.3.2) family.</text>
</comment>
<feature type="transmembrane region" description="Helical" evidence="9">
    <location>
        <begin position="25"/>
        <end position="43"/>
    </location>
</feature>
<dbReference type="Gene3D" id="1.20.1740.10">
    <property type="entry name" value="Amino acid/polyamine transporter I"/>
    <property type="match status" value="1"/>
</dbReference>
<feature type="transmembrane region" description="Helical" evidence="9">
    <location>
        <begin position="326"/>
        <end position="347"/>
    </location>
</feature>
<feature type="transmembrane region" description="Helical" evidence="9">
    <location>
        <begin position="392"/>
        <end position="409"/>
    </location>
</feature>
<name>U5C363_9BACT</name>
<evidence type="ECO:0000256" key="3">
    <source>
        <dbReference type="ARBA" id="ARBA00021069"/>
    </source>
</evidence>
<dbReference type="InterPro" id="IPR050367">
    <property type="entry name" value="APC_superfamily"/>
</dbReference>
<keyword evidence="4" id="KW-1003">Cell membrane</keyword>
<dbReference type="InterPro" id="IPR002293">
    <property type="entry name" value="AA/rel_permease1"/>
</dbReference>
<dbReference type="GO" id="GO:0005886">
    <property type="term" value="C:plasma membrane"/>
    <property type="evidence" value="ECO:0007669"/>
    <property type="project" value="UniProtKB-SubCell"/>
</dbReference>
<reference evidence="10 11" key="1">
    <citation type="journal article" date="2013" name="Genome Announc.">
        <title>Draft Genome Sequence of the Psychrophilic and Alkaliphilic Rhodonellum psychrophilum Strain GCM71T.</title>
        <authorList>
            <person name="Hauptmann A.L."/>
            <person name="Glaring M.A."/>
            <person name="Hallin P.F."/>
            <person name="Prieme A."/>
            <person name="Stougaard P."/>
        </authorList>
    </citation>
    <scope>NUCLEOTIDE SEQUENCE [LARGE SCALE GENOMIC DNA]</scope>
    <source>
        <strain evidence="10 11">GCM71</strain>
    </source>
</reference>
<evidence type="ECO:0000256" key="1">
    <source>
        <dbReference type="ARBA" id="ARBA00004651"/>
    </source>
</evidence>
<evidence type="ECO:0000256" key="7">
    <source>
        <dbReference type="ARBA" id="ARBA00023136"/>
    </source>
</evidence>
<keyword evidence="5 9" id="KW-0812">Transmembrane</keyword>
<evidence type="ECO:0000313" key="10">
    <source>
        <dbReference type="EMBL" id="ERM82642.1"/>
    </source>
</evidence>
<dbReference type="PIRSF" id="PIRSF006060">
    <property type="entry name" value="AA_transporter"/>
    <property type="match status" value="1"/>
</dbReference>
<comment type="function">
    <text evidence="8">Major component of the acid-resistance (AR) system allowing enteric pathogens to survive the acidic environment in the stomach. Exchanges extracellular arginine for its intracellular decarboxylation product agmatine (Agm) thereby expelling intracellular protons. Probably undergoes several conformational states in order to translocate the substrate across the membrane; keeps the substrate accessible to only 1 side of the membrane at a time by opening and closing 3 membrane-internal gates.</text>
</comment>
<organism evidence="10 11">
    <name type="scientific">Rhodonellum psychrophilum GCM71 = DSM 17998</name>
    <dbReference type="NCBI Taxonomy" id="1123057"/>
    <lineage>
        <taxon>Bacteria</taxon>
        <taxon>Pseudomonadati</taxon>
        <taxon>Bacteroidota</taxon>
        <taxon>Cytophagia</taxon>
        <taxon>Cytophagales</taxon>
        <taxon>Cytophagaceae</taxon>
        <taxon>Rhodonellum</taxon>
    </lineage>
</organism>
<evidence type="ECO:0000256" key="4">
    <source>
        <dbReference type="ARBA" id="ARBA00022475"/>
    </source>
</evidence>
<dbReference type="Proteomes" id="UP000016843">
    <property type="component" value="Unassembled WGS sequence"/>
</dbReference>
<evidence type="ECO:0000256" key="5">
    <source>
        <dbReference type="ARBA" id="ARBA00022692"/>
    </source>
</evidence>
<evidence type="ECO:0000313" key="11">
    <source>
        <dbReference type="Proteomes" id="UP000016843"/>
    </source>
</evidence>
<dbReference type="GO" id="GO:0022857">
    <property type="term" value="F:transmembrane transporter activity"/>
    <property type="evidence" value="ECO:0007669"/>
    <property type="project" value="InterPro"/>
</dbReference>
<feature type="transmembrane region" description="Helical" evidence="9">
    <location>
        <begin position="167"/>
        <end position="188"/>
    </location>
</feature>
<feature type="transmembrane region" description="Helical" evidence="9">
    <location>
        <begin position="275"/>
        <end position="295"/>
    </location>
</feature>
<feature type="transmembrane region" description="Helical" evidence="9">
    <location>
        <begin position="50"/>
        <end position="72"/>
    </location>
</feature>
<feature type="transmembrane region" description="Helical" evidence="9">
    <location>
        <begin position="137"/>
        <end position="155"/>
    </location>
</feature>
<proteinExistence type="inferred from homology"/>
<dbReference type="PANTHER" id="PTHR42770">
    <property type="entry name" value="AMINO ACID TRANSPORTER-RELATED"/>
    <property type="match status" value="1"/>
</dbReference>